<dbReference type="EMBL" id="CAJPDR010000366">
    <property type="protein sequence ID" value="CAF9933935.1"/>
    <property type="molecule type" value="Genomic_DNA"/>
</dbReference>
<dbReference type="OrthoDB" id="5320678at2759"/>
<gene>
    <name evidence="2" type="ORF">ALECFALPRED_005796</name>
</gene>
<organism evidence="2 3">
    <name type="scientific">Alectoria fallacina</name>
    <dbReference type="NCBI Taxonomy" id="1903189"/>
    <lineage>
        <taxon>Eukaryota</taxon>
        <taxon>Fungi</taxon>
        <taxon>Dikarya</taxon>
        <taxon>Ascomycota</taxon>
        <taxon>Pezizomycotina</taxon>
        <taxon>Lecanoromycetes</taxon>
        <taxon>OSLEUM clade</taxon>
        <taxon>Lecanoromycetidae</taxon>
        <taxon>Lecanorales</taxon>
        <taxon>Lecanorineae</taxon>
        <taxon>Parmeliaceae</taxon>
        <taxon>Alectoria</taxon>
    </lineage>
</organism>
<feature type="region of interest" description="Disordered" evidence="1">
    <location>
        <begin position="73"/>
        <end position="114"/>
    </location>
</feature>
<feature type="region of interest" description="Disordered" evidence="1">
    <location>
        <begin position="29"/>
        <end position="58"/>
    </location>
</feature>
<evidence type="ECO:0000256" key="1">
    <source>
        <dbReference type="SAM" id="MobiDB-lite"/>
    </source>
</evidence>
<name>A0A8H3IYG0_9LECA</name>
<proteinExistence type="predicted"/>
<dbReference type="Proteomes" id="UP000664203">
    <property type="component" value="Unassembled WGS sequence"/>
</dbReference>
<feature type="region of interest" description="Disordered" evidence="1">
    <location>
        <begin position="240"/>
        <end position="273"/>
    </location>
</feature>
<sequence length="354" mass="37684">MSKGEGGGDIAAMVNEREGRDAVLSMANDGIGKAVPPPAGNEAHRMDHSSPVMSYEKGTGHIEPTIDEGEIRLAGQGKGNSSHLQAPTTRPVSQAQADPAPGTAQSIPKDDQAQSTFLPKNSLLEYECGCAMIYDDSSKNRQNACDLHRLNPNRSVLPLPPKTPLSEVTNLTGSAPRRRVYTPLAERIEDSPVVTPIKPFNFEQAIKPTGPSNTLTTIPTQEDTYLKVPNPQRTRIPRQVDEGAVGSQGIQPQQLNAMEGQDPEEPRDISGGPELFRKAVERLRAGEGKMAANNGSGPAGEDQGGASIPTLMLETDAGPVGARTNSKDEPVFTVTAMPRDGGDEGKSCKYCVLM</sequence>
<reference evidence="2" key="1">
    <citation type="submission" date="2021-03" db="EMBL/GenBank/DDBJ databases">
        <authorList>
            <person name="Tagirdzhanova G."/>
        </authorList>
    </citation>
    <scope>NUCLEOTIDE SEQUENCE</scope>
</reference>
<feature type="compositionally biased region" description="Polar residues" evidence="1">
    <location>
        <begin position="79"/>
        <end position="96"/>
    </location>
</feature>
<protein>
    <submittedName>
        <fullName evidence="2">Uncharacterized protein</fullName>
    </submittedName>
</protein>
<comment type="caution">
    <text evidence="2">The sequence shown here is derived from an EMBL/GenBank/DDBJ whole genome shotgun (WGS) entry which is preliminary data.</text>
</comment>
<accession>A0A8H3IYG0</accession>
<evidence type="ECO:0000313" key="3">
    <source>
        <dbReference type="Proteomes" id="UP000664203"/>
    </source>
</evidence>
<evidence type="ECO:0000313" key="2">
    <source>
        <dbReference type="EMBL" id="CAF9933935.1"/>
    </source>
</evidence>
<keyword evidence="3" id="KW-1185">Reference proteome</keyword>
<feature type="region of interest" description="Disordered" evidence="1">
    <location>
        <begin position="317"/>
        <end position="343"/>
    </location>
</feature>
<dbReference type="AlphaFoldDB" id="A0A8H3IYG0"/>